<sequence>MKAYNRNSLKSNDLSEAFNWSYEPSVDPDATNKDETSISIWPSDPPGFKKGLLGYYAQLLKLARKMTNIFALALHLPEDSFDQMTREGSRF</sequence>
<dbReference type="Gene3D" id="2.60.120.330">
    <property type="entry name" value="B-lactam Antibiotic, Isopenicillin N Synthase, Chain"/>
    <property type="match status" value="1"/>
</dbReference>
<dbReference type="SUPFAM" id="SSF51197">
    <property type="entry name" value="Clavaminate synthase-like"/>
    <property type="match status" value="1"/>
</dbReference>
<dbReference type="InterPro" id="IPR027443">
    <property type="entry name" value="IPNS-like_sf"/>
</dbReference>
<evidence type="ECO:0000313" key="1">
    <source>
        <dbReference type="EMBL" id="KKY19149.1"/>
    </source>
</evidence>
<name>A0A0G2E9B0_9PEZI</name>
<gene>
    <name evidence="1" type="ORF">UCDDS831_g05564</name>
</gene>
<dbReference type="AlphaFoldDB" id="A0A0G2E9B0"/>
<dbReference type="Proteomes" id="UP000034182">
    <property type="component" value="Unassembled WGS sequence"/>
</dbReference>
<reference evidence="1 2" key="1">
    <citation type="submission" date="2015-03" db="EMBL/GenBank/DDBJ databases">
        <authorList>
            <person name="Morales-Cruz A."/>
            <person name="Amrine K.C."/>
            <person name="Cantu D."/>
        </authorList>
    </citation>
    <scope>NUCLEOTIDE SEQUENCE [LARGE SCALE GENOMIC DNA]</scope>
    <source>
        <strain evidence="1">DS831</strain>
    </source>
</reference>
<evidence type="ECO:0000313" key="2">
    <source>
        <dbReference type="Proteomes" id="UP000034182"/>
    </source>
</evidence>
<reference evidence="1 2" key="2">
    <citation type="submission" date="2015-05" db="EMBL/GenBank/DDBJ databases">
        <title>Distinctive expansion of gene families associated with plant cell wall degradation and secondary metabolism in the genomes of grapevine trunk pathogens.</title>
        <authorList>
            <person name="Lawrence D.P."/>
            <person name="Travadon R."/>
            <person name="Rolshausen P.E."/>
            <person name="Baumgartner K."/>
        </authorList>
    </citation>
    <scope>NUCLEOTIDE SEQUENCE [LARGE SCALE GENOMIC DNA]</scope>
    <source>
        <strain evidence="1">DS831</strain>
    </source>
</reference>
<proteinExistence type="predicted"/>
<organism evidence="1 2">
    <name type="scientific">Diplodia seriata</name>
    <dbReference type="NCBI Taxonomy" id="420778"/>
    <lineage>
        <taxon>Eukaryota</taxon>
        <taxon>Fungi</taxon>
        <taxon>Dikarya</taxon>
        <taxon>Ascomycota</taxon>
        <taxon>Pezizomycotina</taxon>
        <taxon>Dothideomycetes</taxon>
        <taxon>Dothideomycetes incertae sedis</taxon>
        <taxon>Botryosphaeriales</taxon>
        <taxon>Botryosphaeriaceae</taxon>
        <taxon>Diplodia</taxon>
    </lineage>
</organism>
<protein>
    <submittedName>
        <fullName evidence="1">Putative isopenicillin n</fullName>
    </submittedName>
</protein>
<comment type="caution">
    <text evidence="1">The sequence shown here is derived from an EMBL/GenBank/DDBJ whole genome shotgun (WGS) entry which is preliminary data.</text>
</comment>
<accession>A0A0G2E9B0</accession>
<dbReference type="EMBL" id="LAQI01000114">
    <property type="protein sequence ID" value="KKY19149.1"/>
    <property type="molecule type" value="Genomic_DNA"/>
</dbReference>